<evidence type="ECO:0000313" key="2">
    <source>
        <dbReference type="EMBL" id="KAK6535591.1"/>
    </source>
</evidence>
<protein>
    <recommendedName>
        <fullName evidence="4">Peptidase A1 domain-containing protein</fullName>
    </recommendedName>
</protein>
<dbReference type="Proteomes" id="UP001365542">
    <property type="component" value="Unassembled WGS sequence"/>
</dbReference>
<evidence type="ECO:0000256" key="1">
    <source>
        <dbReference type="SAM" id="MobiDB-lite"/>
    </source>
</evidence>
<reference evidence="2 3" key="1">
    <citation type="submission" date="2019-10" db="EMBL/GenBank/DDBJ databases">
        <authorList>
            <person name="Palmer J.M."/>
        </authorList>
    </citation>
    <scope>NUCLEOTIDE SEQUENCE [LARGE SCALE GENOMIC DNA]</scope>
    <source>
        <strain evidence="2 3">TWF694</strain>
    </source>
</reference>
<dbReference type="AlphaFoldDB" id="A0AAV9X4E9"/>
<sequence length="428" mass="46996">MFESEAGGPRFATLGGLILAKAGQQTSMYGMTVGHAIPILDDVDNSDNEGTDGDDENDSDSFDENDEDGEDGEDGEGNEENNEMESSCETDGLVLVETMNRNLLQNYMPPSYDTETLMSTNGPWLKIGSAFRSPLRVGDNHNLDWGIIQGFESQEIFNISAAPGANVWLRGQKLLPDTILEPKPKKIVVLSGYGGPKEGLITFGLSFVALGPEFHLTRAYSVNLIGSEIQAGDCGSWAVDVETDELYGHVVASNAFGEAYVIPIQSSLSQIKYSLEADEISLPVASALAVNASKEDVEIFLGKAYQDTTSSDDRSSTSFFKWSTDDDFLTEASEDTFESQPIRLPVVLRGRVETGFSSKKERRSQSARRAQASATYRSPSSRYFTEKIWECHLCCNAYAVDRYPACPLDNHRPCRECQRGDNIIDQDV</sequence>
<keyword evidence="3" id="KW-1185">Reference proteome</keyword>
<gene>
    <name evidence="2" type="ORF">TWF694_002046</name>
</gene>
<proteinExistence type="predicted"/>
<name>A0AAV9X4E9_9PEZI</name>
<comment type="caution">
    <text evidence="2">The sequence shown here is derived from an EMBL/GenBank/DDBJ whole genome shotgun (WGS) entry which is preliminary data.</text>
</comment>
<feature type="region of interest" description="Disordered" evidence="1">
    <location>
        <begin position="40"/>
        <end position="88"/>
    </location>
</feature>
<organism evidence="2 3">
    <name type="scientific">Orbilia ellipsospora</name>
    <dbReference type="NCBI Taxonomy" id="2528407"/>
    <lineage>
        <taxon>Eukaryota</taxon>
        <taxon>Fungi</taxon>
        <taxon>Dikarya</taxon>
        <taxon>Ascomycota</taxon>
        <taxon>Pezizomycotina</taxon>
        <taxon>Orbiliomycetes</taxon>
        <taxon>Orbiliales</taxon>
        <taxon>Orbiliaceae</taxon>
        <taxon>Orbilia</taxon>
    </lineage>
</organism>
<evidence type="ECO:0008006" key="4">
    <source>
        <dbReference type="Google" id="ProtNLM"/>
    </source>
</evidence>
<accession>A0AAV9X4E9</accession>
<feature type="compositionally biased region" description="Acidic residues" evidence="1">
    <location>
        <begin position="41"/>
        <end position="88"/>
    </location>
</feature>
<dbReference type="EMBL" id="JAVHJO010000010">
    <property type="protein sequence ID" value="KAK6535591.1"/>
    <property type="molecule type" value="Genomic_DNA"/>
</dbReference>
<evidence type="ECO:0000313" key="3">
    <source>
        <dbReference type="Proteomes" id="UP001365542"/>
    </source>
</evidence>